<gene>
    <name evidence="2" type="ORF">EURHEDRAFT_520910</name>
</gene>
<name>A0A017SMU4_ASPRC</name>
<dbReference type="RefSeq" id="XP_040641637.1">
    <property type="nucleotide sequence ID" value="XM_040786831.1"/>
</dbReference>
<evidence type="ECO:0000313" key="2">
    <source>
        <dbReference type="EMBL" id="EYE97949.1"/>
    </source>
</evidence>
<feature type="chain" id="PRO_5001496344" evidence="1">
    <location>
        <begin position="22"/>
        <end position="100"/>
    </location>
</feature>
<dbReference type="EMBL" id="KK088414">
    <property type="protein sequence ID" value="EYE97949.1"/>
    <property type="molecule type" value="Genomic_DNA"/>
</dbReference>
<organism evidence="2 3">
    <name type="scientific">Aspergillus ruber (strain CBS 135680)</name>
    <dbReference type="NCBI Taxonomy" id="1388766"/>
    <lineage>
        <taxon>Eukaryota</taxon>
        <taxon>Fungi</taxon>
        <taxon>Dikarya</taxon>
        <taxon>Ascomycota</taxon>
        <taxon>Pezizomycotina</taxon>
        <taxon>Eurotiomycetes</taxon>
        <taxon>Eurotiomycetidae</taxon>
        <taxon>Eurotiales</taxon>
        <taxon>Aspergillaceae</taxon>
        <taxon>Aspergillus</taxon>
        <taxon>Aspergillus subgen. Aspergillus</taxon>
    </lineage>
</organism>
<dbReference type="AlphaFoldDB" id="A0A017SMU4"/>
<proteinExistence type="predicted"/>
<sequence length="100" mass="9970">MRFSIAVVVGALAIGSAATDAFINAFTESGCTGGENSIGVAAGECVSVSGASANQDKSQNGIKFTCDGYTDSACTDKVGEVYDCLSGNVAYVNCVANPAL</sequence>
<evidence type="ECO:0000313" key="3">
    <source>
        <dbReference type="Proteomes" id="UP000019804"/>
    </source>
</evidence>
<keyword evidence="1" id="KW-0732">Signal</keyword>
<keyword evidence="3" id="KW-1185">Reference proteome</keyword>
<dbReference type="GeneID" id="63701955"/>
<dbReference type="OrthoDB" id="10400387at2759"/>
<dbReference type="HOGENOM" id="CLU_2305490_0_0_1"/>
<reference evidence="3" key="1">
    <citation type="journal article" date="2014" name="Nat. Commun.">
        <title>Genomic adaptations of the halophilic Dead Sea filamentous fungus Eurotium rubrum.</title>
        <authorList>
            <person name="Kis-Papo T."/>
            <person name="Weig A.R."/>
            <person name="Riley R."/>
            <person name="Persoh D."/>
            <person name="Salamov A."/>
            <person name="Sun H."/>
            <person name="Lipzen A."/>
            <person name="Wasser S.P."/>
            <person name="Rambold G."/>
            <person name="Grigoriev I.V."/>
            <person name="Nevo E."/>
        </authorList>
    </citation>
    <scope>NUCLEOTIDE SEQUENCE [LARGE SCALE GENOMIC DNA]</scope>
    <source>
        <strain evidence="3">CBS 135680</strain>
    </source>
</reference>
<feature type="signal peptide" evidence="1">
    <location>
        <begin position="1"/>
        <end position="21"/>
    </location>
</feature>
<evidence type="ECO:0000256" key="1">
    <source>
        <dbReference type="SAM" id="SignalP"/>
    </source>
</evidence>
<protein>
    <submittedName>
        <fullName evidence="2">Uncharacterized protein</fullName>
    </submittedName>
</protein>
<dbReference type="Proteomes" id="UP000019804">
    <property type="component" value="Unassembled WGS sequence"/>
</dbReference>
<accession>A0A017SMU4</accession>